<accession>A0A1Z5K429</accession>
<feature type="transmembrane region" description="Helical" evidence="2">
    <location>
        <begin position="78"/>
        <end position="99"/>
    </location>
</feature>
<comment type="caution">
    <text evidence="3">The sequence shown here is derived from an EMBL/GenBank/DDBJ whole genome shotgun (WGS) entry which is preliminary data.</text>
</comment>
<keyword evidence="2" id="KW-0812">Transmembrane</keyword>
<keyword evidence="4" id="KW-1185">Reference proteome</keyword>
<evidence type="ECO:0000256" key="2">
    <source>
        <dbReference type="SAM" id="Phobius"/>
    </source>
</evidence>
<feature type="transmembrane region" description="Helical" evidence="2">
    <location>
        <begin position="203"/>
        <end position="224"/>
    </location>
</feature>
<dbReference type="EMBL" id="BDSP01000153">
    <property type="protein sequence ID" value="GAX21013.1"/>
    <property type="molecule type" value="Genomic_DNA"/>
</dbReference>
<gene>
    <name evidence="3" type="ORF">FisN_1Lh317</name>
</gene>
<evidence type="ECO:0000313" key="4">
    <source>
        <dbReference type="Proteomes" id="UP000198406"/>
    </source>
</evidence>
<proteinExistence type="predicted"/>
<sequence length="303" mass="32687">MVLALIGTGVALGIVHVLTGPDHLSALATLSANNDSHTAFFLGVRWGVGHSTGLLTVGVVFILMSLSSNQETIEIPEGVSHFFESIVGIFMILLGIYGIRRAHHRKNTELLSDRDGLTRVAMQEDWDASVIRSRAGEGAVDDDEQNNRDEDEQKENYETFPATGTYAHSDHAHPRHSTFFSVDEETMGTSRCQMCTSKLSTGMMALVAGIIHGLAGPGGVLGVIPAVQMHNSRLAAVYLGSFCIASTLTMGLFAVLYGTSTVTLGKRWKSEFLVEMVSASFSIFVGVLWIVLLSVGKLDDIFP</sequence>
<evidence type="ECO:0000256" key="1">
    <source>
        <dbReference type="SAM" id="MobiDB-lite"/>
    </source>
</evidence>
<dbReference type="OrthoDB" id="669460at2759"/>
<keyword evidence="2" id="KW-0472">Membrane</keyword>
<dbReference type="PANTHER" id="PTHR33876">
    <property type="entry name" value="UNNAMED PRODUCT"/>
    <property type="match status" value="1"/>
</dbReference>
<feature type="transmembrane region" description="Helical" evidence="2">
    <location>
        <begin position="236"/>
        <end position="257"/>
    </location>
</feature>
<dbReference type="AlphaFoldDB" id="A0A1Z5K429"/>
<feature type="transmembrane region" description="Helical" evidence="2">
    <location>
        <begin position="277"/>
        <end position="295"/>
    </location>
</feature>
<feature type="transmembrane region" description="Helical" evidence="2">
    <location>
        <begin position="43"/>
        <end position="66"/>
    </location>
</feature>
<name>A0A1Z5K429_FISSO</name>
<dbReference type="PANTHER" id="PTHR33876:SF4">
    <property type="entry name" value="CHLOROPLAST PROTEIN FOR GROWTH AND FERTILITY 2"/>
    <property type="match status" value="1"/>
</dbReference>
<evidence type="ECO:0000313" key="3">
    <source>
        <dbReference type="EMBL" id="GAX21013.1"/>
    </source>
</evidence>
<reference evidence="3 4" key="1">
    <citation type="journal article" date="2015" name="Plant Cell">
        <title>Oil accumulation by the oleaginous diatom Fistulifera solaris as revealed by the genome and transcriptome.</title>
        <authorList>
            <person name="Tanaka T."/>
            <person name="Maeda Y."/>
            <person name="Veluchamy A."/>
            <person name="Tanaka M."/>
            <person name="Abida H."/>
            <person name="Marechal E."/>
            <person name="Bowler C."/>
            <person name="Muto M."/>
            <person name="Sunaga Y."/>
            <person name="Tanaka M."/>
            <person name="Yoshino T."/>
            <person name="Taniguchi T."/>
            <person name="Fukuda Y."/>
            <person name="Nemoto M."/>
            <person name="Matsumoto M."/>
            <person name="Wong P.S."/>
            <person name="Aburatani S."/>
            <person name="Fujibuchi W."/>
        </authorList>
    </citation>
    <scope>NUCLEOTIDE SEQUENCE [LARGE SCALE GENOMIC DNA]</scope>
    <source>
        <strain evidence="3 4">JPCC DA0580</strain>
    </source>
</reference>
<keyword evidence="2" id="KW-1133">Transmembrane helix</keyword>
<dbReference type="Proteomes" id="UP000198406">
    <property type="component" value="Unassembled WGS sequence"/>
</dbReference>
<feature type="compositionally biased region" description="Acidic residues" evidence="1">
    <location>
        <begin position="139"/>
        <end position="153"/>
    </location>
</feature>
<organism evidence="3 4">
    <name type="scientific">Fistulifera solaris</name>
    <name type="common">Oleaginous diatom</name>
    <dbReference type="NCBI Taxonomy" id="1519565"/>
    <lineage>
        <taxon>Eukaryota</taxon>
        <taxon>Sar</taxon>
        <taxon>Stramenopiles</taxon>
        <taxon>Ochrophyta</taxon>
        <taxon>Bacillariophyta</taxon>
        <taxon>Bacillariophyceae</taxon>
        <taxon>Bacillariophycidae</taxon>
        <taxon>Naviculales</taxon>
        <taxon>Naviculaceae</taxon>
        <taxon>Fistulifera</taxon>
    </lineage>
</organism>
<dbReference type="InParanoid" id="A0A1Z5K429"/>
<dbReference type="InterPro" id="IPR052776">
    <property type="entry name" value="Chloro_ReproSupport/MetalTrans"/>
</dbReference>
<feature type="region of interest" description="Disordered" evidence="1">
    <location>
        <begin position="133"/>
        <end position="154"/>
    </location>
</feature>
<protein>
    <submittedName>
        <fullName evidence="3">Uncharacterized protein</fullName>
    </submittedName>
</protein>